<dbReference type="InterPro" id="IPR006016">
    <property type="entry name" value="UspA"/>
</dbReference>
<protein>
    <submittedName>
        <fullName evidence="3">Nucleotide-binding universal stress protein, UspA family</fullName>
    </submittedName>
</protein>
<accession>A0A1M5H6U1</accession>
<gene>
    <name evidence="3" type="ORF">SAMN05444169_0617</name>
</gene>
<comment type="similarity">
    <text evidence="1">Belongs to the universal stress protein A family.</text>
</comment>
<evidence type="ECO:0000313" key="3">
    <source>
        <dbReference type="EMBL" id="SHG11616.1"/>
    </source>
</evidence>
<dbReference type="Gene3D" id="3.40.50.620">
    <property type="entry name" value="HUPs"/>
    <property type="match status" value="1"/>
</dbReference>
<name>A0A1M5H6U1_9BRAD</name>
<dbReference type="OrthoDB" id="5564966at2"/>
<dbReference type="AlphaFoldDB" id="A0A1M5H6U1"/>
<dbReference type="Proteomes" id="UP000190675">
    <property type="component" value="Chromosome I"/>
</dbReference>
<dbReference type="InterPro" id="IPR006015">
    <property type="entry name" value="Universal_stress_UspA"/>
</dbReference>
<evidence type="ECO:0000256" key="1">
    <source>
        <dbReference type="ARBA" id="ARBA00008791"/>
    </source>
</evidence>
<dbReference type="Pfam" id="PF00582">
    <property type="entry name" value="Usp"/>
    <property type="match status" value="1"/>
</dbReference>
<dbReference type="InterPro" id="IPR014729">
    <property type="entry name" value="Rossmann-like_a/b/a_fold"/>
</dbReference>
<dbReference type="CDD" id="cd00293">
    <property type="entry name" value="USP-like"/>
    <property type="match status" value="1"/>
</dbReference>
<sequence length="138" mass="15178">MERQSSPHVSSEPAVKALELAIAMARQNAAALHLVCVEEIPQMPEYIEEVREAKGIAARRFRPVVERARLRAEQSDIKLQVHLVSGHPVRMIVDLVDEIGADLLVIGATGHSALYERMIGSRADRIVQLAACPVLVVK</sequence>
<dbReference type="PRINTS" id="PR01438">
    <property type="entry name" value="UNVRSLSTRESS"/>
</dbReference>
<feature type="domain" description="UspA" evidence="2">
    <location>
        <begin position="11"/>
        <end position="138"/>
    </location>
</feature>
<evidence type="ECO:0000259" key="2">
    <source>
        <dbReference type="Pfam" id="PF00582"/>
    </source>
</evidence>
<dbReference type="RefSeq" id="WP_079564587.1">
    <property type="nucleotide sequence ID" value="NZ_LT670818.1"/>
</dbReference>
<evidence type="ECO:0000313" key="4">
    <source>
        <dbReference type="Proteomes" id="UP000190675"/>
    </source>
</evidence>
<dbReference type="EMBL" id="LT670818">
    <property type="protein sequence ID" value="SHG11616.1"/>
    <property type="molecule type" value="Genomic_DNA"/>
</dbReference>
<reference evidence="3 4" key="1">
    <citation type="submission" date="2016-11" db="EMBL/GenBank/DDBJ databases">
        <authorList>
            <person name="Jaros S."/>
            <person name="Januszkiewicz K."/>
            <person name="Wedrychowicz H."/>
        </authorList>
    </citation>
    <scope>NUCLEOTIDE SEQUENCE [LARGE SCALE GENOMIC DNA]</scope>
    <source>
        <strain evidence="3 4">GAS242</strain>
    </source>
</reference>
<dbReference type="SUPFAM" id="SSF52402">
    <property type="entry name" value="Adenine nucleotide alpha hydrolases-like"/>
    <property type="match status" value="1"/>
</dbReference>
<proteinExistence type="inferred from homology"/>
<dbReference type="PANTHER" id="PTHR46268:SF6">
    <property type="entry name" value="UNIVERSAL STRESS PROTEIN UP12"/>
    <property type="match status" value="1"/>
</dbReference>
<dbReference type="PANTHER" id="PTHR46268">
    <property type="entry name" value="STRESS RESPONSE PROTEIN NHAX"/>
    <property type="match status" value="1"/>
</dbReference>
<organism evidence="3 4">
    <name type="scientific">Bradyrhizobium erythrophlei</name>
    <dbReference type="NCBI Taxonomy" id="1437360"/>
    <lineage>
        <taxon>Bacteria</taxon>
        <taxon>Pseudomonadati</taxon>
        <taxon>Pseudomonadota</taxon>
        <taxon>Alphaproteobacteria</taxon>
        <taxon>Hyphomicrobiales</taxon>
        <taxon>Nitrobacteraceae</taxon>
        <taxon>Bradyrhizobium</taxon>
    </lineage>
</organism>